<keyword evidence="1" id="KW-0472">Membrane</keyword>
<organism evidence="2 3">
    <name type="scientific">Basidiobolus ranarum</name>
    <dbReference type="NCBI Taxonomy" id="34480"/>
    <lineage>
        <taxon>Eukaryota</taxon>
        <taxon>Fungi</taxon>
        <taxon>Fungi incertae sedis</taxon>
        <taxon>Zoopagomycota</taxon>
        <taxon>Entomophthoromycotina</taxon>
        <taxon>Basidiobolomycetes</taxon>
        <taxon>Basidiobolales</taxon>
        <taxon>Basidiobolaceae</taxon>
        <taxon>Basidiobolus</taxon>
    </lineage>
</organism>
<feature type="non-terminal residue" evidence="2">
    <location>
        <position position="135"/>
    </location>
</feature>
<evidence type="ECO:0000313" key="2">
    <source>
        <dbReference type="EMBL" id="KAK9696002.1"/>
    </source>
</evidence>
<protein>
    <submittedName>
        <fullName evidence="2">Uncharacterized protein</fullName>
    </submittedName>
</protein>
<name>A0ABR2VRW6_9FUNG</name>
<accession>A0ABR2VRW6</accession>
<proteinExistence type="predicted"/>
<keyword evidence="1" id="KW-1133">Transmembrane helix</keyword>
<gene>
    <name evidence="2" type="ORF">K7432_012689</name>
</gene>
<comment type="caution">
    <text evidence="2">The sequence shown here is derived from an EMBL/GenBank/DDBJ whole genome shotgun (WGS) entry which is preliminary data.</text>
</comment>
<sequence length="135" mass="15022">MANNTAIIDQDQCTQRQEPTLESRADQGSGTKHVLSEFRLDFLPSLPIKHLVIVCILLIVIAIGYEWMYVGFLWDPVGRIQHLTVALVNQDKGFNLTNTSTQIQELTTELFNGHTAGAFIAGTIMDPALPIYHSL</sequence>
<evidence type="ECO:0000313" key="3">
    <source>
        <dbReference type="Proteomes" id="UP001479436"/>
    </source>
</evidence>
<keyword evidence="1" id="KW-0812">Transmembrane</keyword>
<feature type="transmembrane region" description="Helical" evidence="1">
    <location>
        <begin position="51"/>
        <end position="74"/>
    </location>
</feature>
<keyword evidence="3" id="KW-1185">Reference proteome</keyword>
<dbReference type="Proteomes" id="UP001479436">
    <property type="component" value="Unassembled WGS sequence"/>
</dbReference>
<dbReference type="EMBL" id="JASJQH010008013">
    <property type="protein sequence ID" value="KAK9696002.1"/>
    <property type="molecule type" value="Genomic_DNA"/>
</dbReference>
<reference evidence="2 3" key="1">
    <citation type="submission" date="2023-04" db="EMBL/GenBank/DDBJ databases">
        <title>Genome of Basidiobolus ranarum AG-B5.</title>
        <authorList>
            <person name="Stajich J.E."/>
            <person name="Carter-House D."/>
            <person name="Gryganskyi A."/>
        </authorList>
    </citation>
    <scope>NUCLEOTIDE SEQUENCE [LARGE SCALE GENOMIC DNA]</scope>
    <source>
        <strain evidence="2 3">AG-B5</strain>
    </source>
</reference>
<evidence type="ECO:0000256" key="1">
    <source>
        <dbReference type="SAM" id="Phobius"/>
    </source>
</evidence>